<sequence>MRRRQLLTFGAQLCAATIATLGSHGWIARSVATTPNPKRLIVLFLRGGIDGLNVVVPYGDSDYYQARPAIAIPRPQQEGGAIQLDQNFGLHPSLNSLLPLWNQGSLAFVHACGSPDPTRSHFEAQHYMEVGTPGNKRTPDGWMNRLLGLLPGQNPVDAVSVGQSISAILSGSQPVSNISLGRNASRQMPIDRDQVRATFDRLYANNDPLSVAYQEGRSARDQLIRELEAEMVAANNGAPLPAGLAGNAQQLATLVVRDPQIRLAFLDVGGWDTHVNQGSSRGLMANRLERLGEGLVALVDRLGSVYSNTTIVVMSEFGRTVRENGNGGTDHGRGNVLWVLGGSVRGGRVYGRWPGLSDSELYEGRDLAVTTDFRDVISPILTSQFGLTASQLGQVFPGYSPTGNFSEIV</sequence>
<evidence type="ECO:0000313" key="2">
    <source>
        <dbReference type="Proteomes" id="UP000326169"/>
    </source>
</evidence>
<dbReference type="Pfam" id="PF07394">
    <property type="entry name" value="DUF1501"/>
    <property type="match status" value="1"/>
</dbReference>
<dbReference type="InterPro" id="IPR010869">
    <property type="entry name" value="DUF1501"/>
</dbReference>
<accession>A0A5M3T5C2</accession>
<dbReference type="GeneID" id="301682985"/>
<dbReference type="PANTHER" id="PTHR43737:SF1">
    <property type="entry name" value="DUF1501 DOMAIN-CONTAINING PROTEIN"/>
    <property type="match status" value="1"/>
</dbReference>
<dbReference type="RefSeq" id="WP_152088525.1">
    <property type="nucleotide sequence ID" value="NZ_BIMW01000089.1"/>
</dbReference>
<reference evidence="1 2" key="1">
    <citation type="journal article" date="2019" name="J Genomics">
        <title>The Draft Genome of a Hydrogen-producing Cyanobacterium, Arthrospira platensis NIES-46.</title>
        <authorList>
            <person name="Suzuki S."/>
            <person name="Yamaguchi H."/>
            <person name="Kawachi M."/>
        </authorList>
    </citation>
    <scope>NUCLEOTIDE SEQUENCE [LARGE SCALE GENOMIC DNA]</scope>
    <source>
        <strain evidence="1 2">NIES-46</strain>
    </source>
</reference>
<dbReference type="PANTHER" id="PTHR43737">
    <property type="entry name" value="BLL7424 PROTEIN"/>
    <property type="match status" value="1"/>
</dbReference>
<keyword evidence="2" id="KW-1185">Reference proteome</keyword>
<evidence type="ECO:0008006" key="3">
    <source>
        <dbReference type="Google" id="ProtNLM"/>
    </source>
</evidence>
<proteinExistence type="predicted"/>
<gene>
    <name evidence="1" type="ORF">NIES46_21290</name>
</gene>
<name>A0A5M3T5C2_LIMPL</name>
<evidence type="ECO:0000313" key="1">
    <source>
        <dbReference type="EMBL" id="GCE94077.1"/>
    </source>
</evidence>
<dbReference type="EMBL" id="BIMW01000089">
    <property type="protein sequence ID" value="GCE94077.1"/>
    <property type="molecule type" value="Genomic_DNA"/>
</dbReference>
<dbReference type="Proteomes" id="UP000326169">
    <property type="component" value="Unassembled WGS sequence"/>
</dbReference>
<protein>
    <recommendedName>
        <fullName evidence="3">DUF1501 domain-containing protein</fullName>
    </recommendedName>
</protein>
<comment type="caution">
    <text evidence="1">The sequence shown here is derived from an EMBL/GenBank/DDBJ whole genome shotgun (WGS) entry which is preliminary data.</text>
</comment>
<organism evidence="1 2">
    <name type="scientific">Limnospira platensis NIES-46</name>
    <dbReference type="NCBI Taxonomy" id="1236695"/>
    <lineage>
        <taxon>Bacteria</taxon>
        <taxon>Bacillati</taxon>
        <taxon>Cyanobacteriota</taxon>
        <taxon>Cyanophyceae</taxon>
        <taxon>Oscillatoriophycideae</taxon>
        <taxon>Oscillatoriales</taxon>
        <taxon>Sirenicapillariaceae</taxon>
        <taxon>Limnospira</taxon>
    </lineage>
</organism>